<keyword evidence="5" id="KW-1185">Reference proteome</keyword>
<evidence type="ECO:0000256" key="1">
    <source>
        <dbReference type="ARBA" id="ARBA00005125"/>
    </source>
</evidence>
<proteinExistence type="inferred from homology"/>
<dbReference type="PANTHER" id="PTHR43000">
    <property type="entry name" value="DTDP-D-GLUCOSE 4,6-DEHYDRATASE-RELATED"/>
    <property type="match status" value="1"/>
</dbReference>
<dbReference type="EMBL" id="MPKY01000001">
    <property type="protein sequence ID" value="OJS99849.1"/>
    <property type="molecule type" value="Genomic_DNA"/>
</dbReference>
<protein>
    <submittedName>
        <fullName evidence="4">NAD-binding protein</fullName>
    </submittedName>
</protein>
<dbReference type="OrthoDB" id="9801785at2"/>
<evidence type="ECO:0000313" key="5">
    <source>
        <dbReference type="Proteomes" id="UP000183986"/>
    </source>
</evidence>
<evidence type="ECO:0000313" key="4">
    <source>
        <dbReference type="EMBL" id="OJS99849.1"/>
    </source>
</evidence>
<gene>
    <name evidence="4" type="ORF">BEE62_06960</name>
</gene>
<comment type="caution">
    <text evidence="4">The sequence shown here is derived from an EMBL/GenBank/DDBJ whole genome shotgun (WGS) entry which is preliminary data.</text>
</comment>
<name>A0A1M2UWW1_MARNT</name>
<reference evidence="4" key="1">
    <citation type="submission" date="2016-11" db="EMBL/GenBank/DDBJ databases">
        <title>Draft Genome Sequence of Marinobacter hydrocarbonoclasticus strain STW2, a polyaromatic aromatic hydrocarbon degrading and denitrifying bacterium from rhizosphere of Seagrass Enhalus acodoides.</title>
        <authorList>
            <person name="Ling J."/>
            <person name="Dong J."/>
        </authorList>
    </citation>
    <scope>NUCLEOTIDE SEQUENCE [LARGE SCALE GENOMIC DNA]</scope>
    <source>
        <strain evidence="4">STW2</strain>
    </source>
</reference>
<dbReference type="AlphaFoldDB" id="A0A1M2UWW1"/>
<dbReference type="Gene3D" id="3.40.50.720">
    <property type="entry name" value="NAD(P)-binding Rossmann-like Domain"/>
    <property type="match status" value="1"/>
</dbReference>
<feature type="domain" description="NAD-dependent epimerase/dehydratase" evidence="3">
    <location>
        <begin position="4"/>
        <end position="243"/>
    </location>
</feature>
<dbReference type="SUPFAM" id="SSF51735">
    <property type="entry name" value="NAD(P)-binding Rossmann-fold domains"/>
    <property type="match status" value="1"/>
</dbReference>
<evidence type="ECO:0000256" key="2">
    <source>
        <dbReference type="ARBA" id="ARBA00007637"/>
    </source>
</evidence>
<comment type="pathway">
    <text evidence="1">Bacterial outer membrane biogenesis; LPS O-antigen biosynthesis.</text>
</comment>
<dbReference type="RefSeq" id="WP_072676818.1">
    <property type="nucleotide sequence ID" value="NZ_MPKY01000001.1"/>
</dbReference>
<sequence>MKKVCVIGASGSLGRGVISYLKKDHDVTATYSRNSFSEPGVTVKQVDIKCPESLNNLGSDFDSVVIIAGAMPATMAGYEPQQYIDTNITGVMNVLEFCRKSAIKKVIYIMTFSDVSHKFYNGIPIESDDSRNLTLTGDHAVYAVSKVAACDLIEHYHQEYGLQTIIFRIPTVYCADDNFNYYVDGELRTKAYVQMLRSIVSDGKVEVWGNPEHAKDMPYIKDFSRLIGLGVEHPTAQGVFNAGTGQPITLQELVDTMIEVFAEQQSVEVIARPEKPSQPNFTFNMSKTTEVFGFHPEWSVKEMFEDIRNTLGVEAFKK</sequence>
<dbReference type="Proteomes" id="UP000183986">
    <property type="component" value="Unassembled WGS sequence"/>
</dbReference>
<comment type="similarity">
    <text evidence="2">Belongs to the NAD(P)-dependent epimerase/dehydratase family.</text>
</comment>
<dbReference type="InterPro" id="IPR036291">
    <property type="entry name" value="NAD(P)-bd_dom_sf"/>
</dbReference>
<accession>A0A1M2UWW1</accession>
<dbReference type="InterPro" id="IPR001509">
    <property type="entry name" value="Epimerase_deHydtase"/>
</dbReference>
<organism evidence="4 5">
    <name type="scientific">Marinobacter nauticus</name>
    <name type="common">Marinobacter hydrocarbonoclasticus</name>
    <name type="synonym">Marinobacter aquaeolei</name>
    <dbReference type="NCBI Taxonomy" id="2743"/>
    <lineage>
        <taxon>Bacteria</taxon>
        <taxon>Pseudomonadati</taxon>
        <taxon>Pseudomonadota</taxon>
        <taxon>Gammaproteobacteria</taxon>
        <taxon>Pseudomonadales</taxon>
        <taxon>Marinobacteraceae</taxon>
        <taxon>Marinobacter</taxon>
    </lineage>
</organism>
<dbReference type="Pfam" id="PF01370">
    <property type="entry name" value="Epimerase"/>
    <property type="match status" value="1"/>
</dbReference>
<evidence type="ECO:0000259" key="3">
    <source>
        <dbReference type="Pfam" id="PF01370"/>
    </source>
</evidence>